<keyword evidence="2" id="KW-0472">Membrane</keyword>
<keyword evidence="2" id="KW-1133">Transmembrane helix</keyword>
<dbReference type="AlphaFoldDB" id="Q8EF09"/>
<dbReference type="InterPro" id="IPR041999">
    <property type="entry name" value="Sortase_D_1"/>
</dbReference>
<keyword evidence="4" id="KW-1185">Reference proteome</keyword>
<dbReference type="InterPro" id="IPR005754">
    <property type="entry name" value="Sortase"/>
</dbReference>
<gene>
    <name evidence="3" type="primary">srtA</name>
    <name evidence="3" type="ordered locus">SO_2196</name>
</gene>
<dbReference type="eggNOG" id="COG3764">
    <property type="taxonomic scope" value="Bacteria"/>
</dbReference>
<sequence>MTQHMTTKQIQILVLVELLLLGTTLFGKGFYMQAKAHFAQYLIEQAWAKTLIDGQSHKPWSWADTYPVAKLSIDQANMPTHFDGPASNDSLYVLAGASGRNLAFGPGLVLSSASAGERGNTVIAGHRDTHFAILKGMTVGRRLALQTAAGKEIVYQVVATKVVHESQTELMAPSDDNRLTLITCYPFDALQGVAELRFVVQAVPIIQGEDVIQVSEETLVLESADMAQQLGRVDVSGLFLQQFGWLLCKAKSVLCSYST</sequence>
<dbReference type="Proteomes" id="UP000008186">
    <property type="component" value="Chromosome"/>
</dbReference>
<dbReference type="CDD" id="cd05828">
    <property type="entry name" value="Sortase_D_1"/>
    <property type="match status" value="1"/>
</dbReference>
<dbReference type="EMBL" id="AE014299">
    <property type="protein sequence ID" value="AAN55238.2"/>
    <property type="molecule type" value="Genomic_DNA"/>
</dbReference>
<dbReference type="InterPro" id="IPR023365">
    <property type="entry name" value="Sortase_dom-sf"/>
</dbReference>
<reference evidence="3 4" key="1">
    <citation type="journal article" date="2002" name="Nat. Biotechnol.">
        <title>Genome sequence of the dissimilatory metal ion-reducing bacterium Shewanella oneidensis.</title>
        <authorList>
            <person name="Heidelberg J.F."/>
            <person name="Paulsen I.T."/>
            <person name="Nelson K.E."/>
            <person name="Gaidos E.J."/>
            <person name="Nelson W.C."/>
            <person name="Read T.D."/>
            <person name="Eisen J.A."/>
            <person name="Seshadri R."/>
            <person name="Ward N."/>
            <person name="Methe B."/>
            <person name="Clayton R.A."/>
            <person name="Meyer T."/>
            <person name="Tsapin A."/>
            <person name="Scott J."/>
            <person name="Beanan M."/>
            <person name="Brinkac L."/>
            <person name="Daugherty S."/>
            <person name="DeBoy R.T."/>
            <person name="Dodson R.J."/>
            <person name="Durkin A.S."/>
            <person name="Haft D.H."/>
            <person name="Kolonay J.F."/>
            <person name="Madupu R."/>
            <person name="Peterson J.D."/>
            <person name="Umayam L.A."/>
            <person name="White O."/>
            <person name="Wolf A.M."/>
            <person name="Vamathevan J."/>
            <person name="Weidman J."/>
            <person name="Impraim M."/>
            <person name="Lee K."/>
            <person name="Berry K."/>
            <person name="Lee C."/>
            <person name="Mueller J."/>
            <person name="Khouri H."/>
            <person name="Gill J."/>
            <person name="Utterback T.R."/>
            <person name="McDonald L.A."/>
            <person name="Feldblyum T.V."/>
            <person name="Smith H.O."/>
            <person name="Venter J.C."/>
            <person name="Nealson K.H."/>
            <person name="Fraser C.M."/>
        </authorList>
    </citation>
    <scope>NUCLEOTIDE SEQUENCE [LARGE SCALE GENOMIC DNA]</scope>
    <source>
        <strain evidence="4">ATCC 700550 / JCM 31522 / CIP 106686 / LMG 19005 / NCIMB 14063 / MR-1</strain>
    </source>
</reference>
<dbReference type="GO" id="GO:0016787">
    <property type="term" value="F:hydrolase activity"/>
    <property type="evidence" value="ECO:0007669"/>
    <property type="project" value="UniProtKB-KW"/>
</dbReference>
<keyword evidence="2" id="KW-0812">Transmembrane</keyword>
<dbReference type="PaxDb" id="211586-SO_2196"/>
<dbReference type="PATRIC" id="fig|211586.12.peg.2115"/>
<dbReference type="InterPro" id="IPR022445">
    <property type="entry name" value="Sortase_proteobact_type"/>
</dbReference>
<dbReference type="HOGENOM" id="CLU_045680_6_0_6"/>
<accession>Q8EF09</accession>
<dbReference type="BioCyc" id="SONE211586:G1GMP-2012-MONOMER"/>
<evidence type="ECO:0000313" key="4">
    <source>
        <dbReference type="Proteomes" id="UP000008186"/>
    </source>
</evidence>
<dbReference type="SUPFAM" id="SSF63817">
    <property type="entry name" value="Sortase"/>
    <property type="match status" value="1"/>
</dbReference>
<dbReference type="STRING" id="211586.SO_2196"/>
<dbReference type="NCBIfam" id="TIGR03784">
    <property type="entry name" value="marine_sortase"/>
    <property type="match status" value="1"/>
</dbReference>
<reference evidence="3 4" key="3">
    <citation type="journal article" date="2008" name="Appl. Environ. Microbiol.">
        <title>Identification of mobile elements and pseudogenes in the Shewanella oneidensis MR-1 genome.</title>
        <authorList>
            <person name="Romine M.F."/>
            <person name="Carlson T.S."/>
            <person name="Norbeck A.D."/>
            <person name="McCue L.A."/>
            <person name="Lipton M.S."/>
        </authorList>
    </citation>
    <scope>NUCLEOTIDE SEQUENCE [LARGE SCALE GENOMIC DNA]</scope>
    <source>
        <strain evidence="4">ATCC 700550 / JCM 31522 / CIP 106686 / LMG 19005 / NCIMB 14063 / MR-1</strain>
    </source>
</reference>
<proteinExistence type="predicted"/>
<organism evidence="3 4">
    <name type="scientific">Shewanella oneidensis (strain ATCC 700550 / JCM 31522 / CIP 106686 / LMG 19005 / NCIMB 14063 / MR-1)</name>
    <dbReference type="NCBI Taxonomy" id="211586"/>
    <lineage>
        <taxon>Bacteria</taxon>
        <taxon>Pseudomonadati</taxon>
        <taxon>Pseudomonadota</taxon>
        <taxon>Gammaproteobacteria</taxon>
        <taxon>Alteromonadales</taxon>
        <taxon>Shewanellaceae</taxon>
        <taxon>Shewanella</taxon>
    </lineage>
</organism>
<dbReference type="KEGG" id="son:SO_2196"/>
<keyword evidence="1 3" id="KW-0378">Hydrolase</keyword>
<dbReference type="SMR" id="Q8EF09"/>
<dbReference type="OrthoDB" id="9790661at2"/>
<protein>
    <submittedName>
        <fullName evidence="3">Sortase SrtA</fullName>
        <ecNumber evidence="3">3.4.22.70</ecNumber>
    </submittedName>
</protein>
<evidence type="ECO:0000313" key="3">
    <source>
        <dbReference type="EMBL" id="AAN55238.2"/>
    </source>
</evidence>
<evidence type="ECO:0000256" key="1">
    <source>
        <dbReference type="ARBA" id="ARBA00022801"/>
    </source>
</evidence>
<reference evidence="3 4" key="2">
    <citation type="journal article" date="2005" name="Proteomics">
        <title>Global detection and characterization of hypothetical proteins in Shewanella oneidensis MR-1 using LC-MS based proteomics.</title>
        <authorList>
            <person name="Elias D.A."/>
            <person name="Monroe M.E."/>
            <person name="Marshall M.J."/>
            <person name="Romine M.F."/>
            <person name="Belieav A.S."/>
            <person name="Fredrickson J.K."/>
            <person name="Anderson G.A."/>
            <person name="Smith R.D."/>
            <person name="Lipton M.S."/>
        </authorList>
    </citation>
    <scope>NUCLEOTIDE SEQUENCE [LARGE SCALE GENOMIC DNA]</scope>
    <source>
        <strain evidence="4">ATCC 700550 / JCM 31522 / CIP 106686 / LMG 19005 / NCIMB 14063 / MR-1</strain>
    </source>
</reference>
<dbReference type="EC" id="3.4.22.70" evidence="3"/>
<reference evidence="3 4" key="4">
    <citation type="journal article" date="2011" name="BMC Genomics">
        <title>Genome-wide protein localization prediction strategies for gram negative bacteria.</title>
        <authorList>
            <person name="Romine M.F."/>
        </authorList>
    </citation>
    <scope>NUCLEOTIDE SEQUENCE [LARGE SCALE GENOMIC DNA]</scope>
    <source>
        <strain evidence="4">ATCC 700550 / JCM 31522 / CIP 106686 / LMG 19005 / NCIMB 14063 / MR-1</strain>
    </source>
</reference>
<feature type="transmembrane region" description="Helical" evidence="2">
    <location>
        <begin position="12"/>
        <end position="31"/>
    </location>
</feature>
<evidence type="ECO:0000256" key="2">
    <source>
        <dbReference type="SAM" id="Phobius"/>
    </source>
</evidence>
<dbReference type="Gene3D" id="2.40.260.10">
    <property type="entry name" value="Sortase"/>
    <property type="match status" value="1"/>
</dbReference>
<dbReference type="Pfam" id="PF04203">
    <property type="entry name" value="Sortase"/>
    <property type="match status" value="1"/>
</dbReference>
<name>Q8EF09_SHEON</name>
<dbReference type="NCBIfam" id="TIGR01076">
    <property type="entry name" value="sortase_fam"/>
    <property type="match status" value="1"/>
</dbReference>